<evidence type="ECO:0000259" key="1">
    <source>
        <dbReference type="Pfam" id="PF10740"/>
    </source>
</evidence>
<name>A0A078M8M9_9BACL</name>
<protein>
    <recommendedName>
        <fullName evidence="1">DUF2529 domain-containing protein</fullName>
    </recommendedName>
</protein>
<reference evidence="2" key="1">
    <citation type="submission" date="2014-07" db="EMBL/GenBank/DDBJ databases">
        <authorList>
            <person name="Urmite Genomes Urmite Genomes"/>
        </authorList>
    </citation>
    <scope>NUCLEOTIDE SEQUENCE</scope>
    <source>
        <strain evidence="2">13S34_air</strain>
    </source>
</reference>
<dbReference type="InterPro" id="IPR019676">
    <property type="entry name" value="DUF2529"/>
</dbReference>
<proteinExistence type="predicted"/>
<gene>
    <name evidence="2" type="ORF">BN1050_01014</name>
</gene>
<feature type="domain" description="DUF2529" evidence="1">
    <location>
        <begin position="1"/>
        <end position="167"/>
    </location>
</feature>
<dbReference type="Gene3D" id="3.40.50.10490">
    <property type="entry name" value="Glucose-6-phosphate isomerase like protein, domain 1"/>
    <property type="match status" value="1"/>
</dbReference>
<sequence>MLKILTTQLQGLFQRLGNAEEENIEDTARLLAQAAIGEGHVYFACFGEFEAILTHASSELEPFAKVRKLTDVSELTPADRVCIFTPLATDEAAIALAATLSVPFAVVASENKKNPSNTLFEEAYTYVNLHVRGGLIPSETGERLVQPDLFAALFAYEAIKLSYDEMLVGE</sequence>
<evidence type="ECO:0000313" key="2">
    <source>
        <dbReference type="EMBL" id="CEA01752.1"/>
    </source>
</evidence>
<dbReference type="EMBL" id="LN483074">
    <property type="protein sequence ID" value="CEA01752.1"/>
    <property type="molecule type" value="Genomic_DNA"/>
</dbReference>
<organism evidence="2">
    <name type="scientific">Metalysinibacillus saudimassiliensis</name>
    <dbReference type="NCBI Taxonomy" id="1461583"/>
    <lineage>
        <taxon>Bacteria</taxon>
        <taxon>Bacillati</taxon>
        <taxon>Bacillota</taxon>
        <taxon>Bacilli</taxon>
        <taxon>Bacillales</taxon>
        <taxon>Caryophanaceae</taxon>
        <taxon>Metalysinibacillus</taxon>
    </lineage>
</organism>
<dbReference type="AlphaFoldDB" id="A0A078M8M9"/>
<dbReference type="PATRIC" id="fig|1461583.4.peg.975"/>
<dbReference type="Pfam" id="PF10740">
    <property type="entry name" value="DUF2529"/>
    <property type="match status" value="1"/>
</dbReference>
<accession>A0A078M8M9</accession>
<dbReference type="HOGENOM" id="CLU_099800_0_0_9"/>